<evidence type="ECO:0000313" key="3">
    <source>
        <dbReference type="Proteomes" id="UP001221898"/>
    </source>
</evidence>
<evidence type="ECO:0000256" key="1">
    <source>
        <dbReference type="SAM" id="MobiDB-lite"/>
    </source>
</evidence>
<keyword evidence="3" id="KW-1185">Reference proteome</keyword>
<feature type="compositionally biased region" description="Polar residues" evidence="1">
    <location>
        <begin position="67"/>
        <end position="84"/>
    </location>
</feature>
<protein>
    <submittedName>
        <fullName evidence="2">Uncharacterized protein</fullName>
    </submittedName>
</protein>
<name>A0AAD7SNR2_9TELE</name>
<feature type="region of interest" description="Disordered" evidence="1">
    <location>
        <begin position="67"/>
        <end position="89"/>
    </location>
</feature>
<comment type="caution">
    <text evidence="2">The sequence shown here is derived from an EMBL/GenBank/DDBJ whole genome shotgun (WGS) entry which is preliminary data.</text>
</comment>
<feature type="region of interest" description="Disordered" evidence="1">
    <location>
        <begin position="1"/>
        <end position="25"/>
    </location>
</feature>
<dbReference type="AlphaFoldDB" id="A0AAD7SNR2"/>
<feature type="compositionally biased region" description="Basic and acidic residues" evidence="1">
    <location>
        <begin position="13"/>
        <end position="23"/>
    </location>
</feature>
<dbReference type="EMBL" id="JAINUG010000048">
    <property type="protein sequence ID" value="KAJ8405528.1"/>
    <property type="molecule type" value="Genomic_DNA"/>
</dbReference>
<dbReference type="Proteomes" id="UP001221898">
    <property type="component" value="Unassembled WGS sequence"/>
</dbReference>
<reference evidence="2" key="1">
    <citation type="journal article" date="2023" name="Science">
        <title>Genome structures resolve the early diversification of teleost fishes.</title>
        <authorList>
            <person name="Parey E."/>
            <person name="Louis A."/>
            <person name="Montfort J."/>
            <person name="Bouchez O."/>
            <person name="Roques C."/>
            <person name="Iampietro C."/>
            <person name="Lluch J."/>
            <person name="Castinel A."/>
            <person name="Donnadieu C."/>
            <person name="Desvignes T."/>
            <person name="Floi Bucao C."/>
            <person name="Jouanno E."/>
            <person name="Wen M."/>
            <person name="Mejri S."/>
            <person name="Dirks R."/>
            <person name="Jansen H."/>
            <person name="Henkel C."/>
            <person name="Chen W.J."/>
            <person name="Zahm M."/>
            <person name="Cabau C."/>
            <person name="Klopp C."/>
            <person name="Thompson A.W."/>
            <person name="Robinson-Rechavi M."/>
            <person name="Braasch I."/>
            <person name="Lecointre G."/>
            <person name="Bobe J."/>
            <person name="Postlethwait J.H."/>
            <person name="Berthelot C."/>
            <person name="Roest Crollius H."/>
            <person name="Guiguen Y."/>
        </authorList>
    </citation>
    <scope>NUCLEOTIDE SEQUENCE</scope>
    <source>
        <strain evidence="2">NC1722</strain>
    </source>
</reference>
<evidence type="ECO:0000313" key="2">
    <source>
        <dbReference type="EMBL" id="KAJ8405528.1"/>
    </source>
</evidence>
<sequence length="119" mass="12477">MRRSCQPGAVRSTSERAPLHRGDTTGTARALIAAERGTKLFCFRRLAPTSSEIFRATVRSPVLGSTRAVQAESQSDSAQGTGQNVLPEARGGAFPNSCYIMGSSLTSSAPGRAQQPPGL</sequence>
<proteinExistence type="predicted"/>
<organism evidence="2 3">
    <name type="scientific">Aldrovandia affinis</name>
    <dbReference type="NCBI Taxonomy" id="143900"/>
    <lineage>
        <taxon>Eukaryota</taxon>
        <taxon>Metazoa</taxon>
        <taxon>Chordata</taxon>
        <taxon>Craniata</taxon>
        <taxon>Vertebrata</taxon>
        <taxon>Euteleostomi</taxon>
        <taxon>Actinopterygii</taxon>
        <taxon>Neopterygii</taxon>
        <taxon>Teleostei</taxon>
        <taxon>Notacanthiformes</taxon>
        <taxon>Halosauridae</taxon>
        <taxon>Aldrovandia</taxon>
    </lineage>
</organism>
<gene>
    <name evidence="2" type="ORF">AAFF_G00320010</name>
</gene>
<accession>A0AAD7SNR2</accession>